<organism evidence="1 2">
    <name type="scientific">Cymbomonas tetramitiformis</name>
    <dbReference type="NCBI Taxonomy" id="36881"/>
    <lineage>
        <taxon>Eukaryota</taxon>
        <taxon>Viridiplantae</taxon>
        <taxon>Chlorophyta</taxon>
        <taxon>Pyramimonadophyceae</taxon>
        <taxon>Pyramimonadales</taxon>
        <taxon>Pyramimonadaceae</taxon>
        <taxon>Cymbomonas</taxon>
    </lineage>
</organism>
<sequence length="741" mass="82010">MDRISAVRELVQGNELPSVIKNRYKHSKKHWSSAATSEEALTALQLSLKSGSASYYSPYFELERELAVSRIEVFKARSCFKDHPELKRFVTKCEEDGFIGTHMNNFLQQYNDGKVSSDHALLGMIVGFSQHQTKVDNGVRNELGSRNTTGSYNFLLGLTRFGKKCVQYLSDALTGRTISSSWIRGKVAKEFNSTKFVEIIDPSVVDVQNTSRCCYECLNKLVDNTPPGVEFLGTAVFIFLFGEAVDACAAINLTDVERVGRLHATQVFLKIMELYLVRTTPTGSKYADLFVHTTTLTNFSRMCNGIKGIDMQWKALLPDAPRYPRADGSARVKHKFGCRRMQHNTFGVLDLEQYHKPDLIIASKIASGEIPTSQSQTLAGAPPPIVNMAPDPVDAEDAIDTNHMELEELDDSVSQAIQSSPETTLYEGVAHADVRNEVEQEVLDNIDMPISLQAPEDPAPIAPVATPNRTSVYLENLREAVLSRCLTSAKKSLEVGRALAFFVLRSSLSSLKAAVTRERVPGKLTSGLLSSVLDREVVRLEEEEFSEEGVNSTCSFLTVSYSSTKAAAATAPGSTERFFVKRGAGDAASLRVAMLQRWYEREVKFYQKLQPHISSVMETPRCRLATVDPTGAKFLLILEDVSASLPDSNAAQRSTKERAETVVHALATMQASMWESPSLKEFRAWLPVMPVHIEYKELVAKAYAASWETVRQSYTDYLPDGIFDIADALAADYPALLQASG</sequence>
<dbReference type="EMBL" id="LGRX02032717">
    <property type="protein sequence ID" value="KAK3243671.1"/>
    <property type="molecule type" value="Genomic_DNA"/>
</dbReference>
<keyword evidence="2" id="KW-1185">Reference proteome</keyword>
<proteinExistence type="predicted"/>
<comment type="caution">
    <text evidence="1">The sequence shown here is derived from an EMBL/GenBank/DDBJ whole genome shotgun (WGS) entry which is preliminary data.</text>
</comment>
<dbReference type="AlphaFoldDB" id="A0AAE0BVQ6"/>
<protein>
    <submittedName>
        <fullName evidence="1">Uncharacterized protein</fullName>
    </submittedName>
</protein>
<reference evidence="1 2" key="1">
    <citation type="journal article" date="2015" name="Genome Biol. Evol.">
        <title>Comparative Genomics of a Bacterivorous Green Alga Reveals Evolutionary Causalities and Consequences of Phago-Mixotrophic Mode of Nutrition.</title>
        <authorList>
            <person name="Burns J.A."/>
            <person name="Paasch A."/>
            <person name="Narechania A."/>
            <person name="Kim E."/>
        </authorList>
    </citation>
    <scope>NUCLEOTIDE SEQUENCE [LARGE SCALE GENOMIC DNA]</scope>
    <source>
        <strain evidence="1 2">PLY_AMNH</strain>
    </source>
</reference>
<gene>
    <name evidence="1" type="ORF">CYMTET_46689</name>
</gene>
<dbReference type="Proteomes" id="UP001190700">
    <property type="component" value="Unassembled WGS sequence"/>
</dbReference>
<evidence type="ECO:0000313" key="2">
    <source>
        <dbReference type="Proteomes" id="UP001190700"/>
    </source>
</evidence>
<name>A0AAE0BVQ6_9CHLO</name>
<accession>A0AAE0BVQ6</accession>
<evidence type="ECO:0000313" key="1">
    <source>
        <dbReference type="EMBL" id="KAK3243671.1"/>
    </source>
</evidence>